<dbReference type="Gene3D" id="2.40.50.100">
    <property type="match status" value="1"/>
</dbReference>
<dbReference type="InterPro" id="IPR050739">
    <property type="entry name" value="MFP"/>
</dbReference>
<feature type="transmembrane region" description="Helical" evidence="9">
    <location>
        <begin position="37"/>
        <end position="55"/>
    </location>
</feature>
<evidence type="ECO:0000256" key="10">
    <source>
        <dbReference type="SAM" id="Coils"/>
    </source>
</evidence>
<dbReference type="Pfam" id="PF25994">
    <property type="entry name" value="HH_AprE"/>
    <property type="match status" value="1"/>
</dbReference>
<evidence type="ECO:0000256" key="1">
    <source>
        <dbReference type="ARBA" id="ARBA00004377"/>
    </source>
</evidence>
<keyword evidence="4 9" id="KW-1003">Cell membrane</keyword>
<evidence type="ECO:0000313" key="13">
    <source>
        <dbReference type="EMBL" id="MYN39736.1"/>
    </source>
</evidence>
<dbReference type="InterPro" id="IPR010129">
    <property type="entry name" value="T1SS_HlyD"/>
</dbReference>
<gene>
    <name evidence="13" type="ORF">GTP55_10160</name>
</gene>
<dbReference type="InterPro" id="IPR058982">
    <property type="entry name" value="Beta-barrel_AprE"/>
</dbReference>
<name>A0ABW9WF40_9BURK</name>
<evidence type="ECO:0000256" key="4">
    <source>
        <dbReference type="ARBA" id="ARBA00022475"/>
    </source>
</evidence>
<reference evidence="13 14" key="1">
    <citation type="submission" date="2019-12" db="EMBL/GenBank/DDBJ databases">
        <title>Novel species isolated from a subtropical stream in China.</title>
        <authorList>
            <person name="Lu H."/>
        </authorList>
    </citation>
    <scope>NUCLEOTIDE SEQUENCE [LARGE SCALE GENOMIC DNA]</scope>
    <source>
        <strain evidence="13 14">FT109W</strain>
    </source>
</reference>
<evidence type="ECO:0000256" key="9">
    <source>
        <dbReference type="RuleBase" id="RU365093"/>
    </source>
</evidence>
<keyword evidence="7 9" id="KW-1133">Transmembrane helix</keyword>
<dbReference type="EMBL" id="WWCS01000005">
    <property type="protein sequence ID" value="MYN39736.1"/>
    <property type="molecule type" value="Genomic_DNA"/>
</dbReference>
<dbReference type="NCBIfam" id="TIGR01843">
    <property type="entry name" value="type_I_hlyD"/>
    <property type="match status" value="1"/>
</dbReference>
<keyword evidence="8 9" id="KW-0472">Membrane</keyword>
<keyword evidence="5 9" id="KW-0997">Cell inner membrane</keyword>
<keyword evidence="6 9" id="KW-0812">Transmembrane</keyword>
<evidence type="ECO:0000256" key="8">
    <source>
        <dbReference type="ARBA" id="ARBA00023136"/>
    </source>
</evidence>
<evidence type="ECO:0000259" key="12">
    <source>
        <dbReference type="Pfam" id="PF26002"/>
    </source>
</evidence>
<keyword evidence="10" id="KW-0175">Coiled coil</keyword>
<evidence type="ECO:0000256" key="5">
    <source>
        <dbReference type="ARBA" id="ARBA00022519"/>
    </source>
</evidence>
<organism evidence="13 14">
    <name type="scientific">Duganella margarita</name>
    <dbReference type="NCBI Taxonomy" id="2692170"/>
    <lineage>
        <taxon>Bacteria</taxon>
        <taxon>Pseudomonadati</taxon>
        <taxon>Pseudomonadota</taxon>
        <taxon>Betaproteobacteria</taxon>
        <taxon>Burkholderiales</taxon>
        <taxon>Oxalobacteraceae</taxon>
        <taxon>Telluria group</taxon>
        <taxon>Duganella</taxon>
    </lineage>
</organism>
<sequence>MGKDLITKTEPGAATDVVSRTVTPLEVNTDAGWYSKMGWIVVALGIGGFILWAALAPLDKGVPMSGTVAKEGNRKAVQHLTGGTIQDILVSDGDVVKKGQVLVRMNNVQADAMADSTLAQYITDRAMEARLIAERDGGKAMVFPASLNEFKTDPRTTTAMSLQSQLFSSRRMSLESELSAADENMAGLKMQIQGLEESRDSKKEQLAFLKEQLGGMRELSKDGYVARNRLLELERTYAQIGGAISEDIGNIGRSRRQVIEMSLRRNQRIQDYQKEVRTQLADVQRESEALLARMRGLEYDLHNAEVKSPVDGIVVGSTVFTRGGVVGPGARMMEVVPTGDSLVVEGQLPVNLIDKVHPGLEVELIFSAFNANKTPHIPGVVTQVSADRAVDERSGQPYYKVRAKVSKEGAQLIASKKLDIQPGMPVEMFVKTGERTMMSYLLKPIFDRAHSAMSEE</sequence>
<evidence type="ECO:0000256" key="2">
    <source>
        <dbReference type="ARBA" id="ARBA00009477"/>
    </source>
</evidence>
<feature type="domain" description="AprE-like beta-barrel" evidence="12">
    <location>
        <begin position="342"/>
        <end position="433"/>
    </location>
</feature>
<evidence type="ECO:0000256" key="6">
    <source>
        <dbReference type="ARBA" id="ARBA00022692"/>
    </source>
</evidence>
<dbReference type="PRINTS" id="PR01490">
    <property type="entry name" value="RTXTOXIND"/>
</dbReference>
<comment type="caution">
    <text evidence="13">The sequence shown here is derived from an EMBL/GenBank/DDBJ whole genome shotgun (WGS) entry which is preliminary data.</text>
</comment>
<feature type="coiled-coil region" evidence="10">
    <location>
        <begin position="273"/>
        <end position="300"/>
    </location>
</feature>
<comment type="subcellular location">
    <subcellularLocation>
        <location evidence="1 9">Cell inner membrane</location>
        <topology evidence="1 9">Single-pass membrane protein</topology>
    </subcellularLocation>
</comment>
<dbReference type="Pfam" id="PF26002">
    <property type="entry name" value="Beta-barrel_AprE"/>
    <property type="match status" value="1"/>
</dbReference>
<evidence type="ECO:0000256" key="7">
    <source>
        <dbReference type="ARBA" id="ARBA00022989"/>
    </source>
</evidence>
<proteinExistence type="inferred from homology"/>
<dbReference type="PANTHER" id="PTHR30386">
    <property type="entry name" value="MEMBRANE FUSION SUBUNIT OF EMRAB-TOLC MULTIDRUG EFFLUX PUMP"/>
    <property type="match status" value="1"/>
</dbReference>
<dbReference type="Gene3D" id="2.40.30.170">
    <property type="match status" value="1"/>
</dbReference>
<dbReference type="PANTHER" id="PTHR30386:SF17">
    <property type="entry name" value="ALKALINE PROTEASE SECRETION PROTEIN APRE"/>
    <property type="match status" value="1"/>
</dbReference>
<comment type="similarity">
    <text evidence="2 9">Belongs to the membrane fusion protein (MFP) (TC 8.A.1) family.</text>
</comment>
<evidence type="ECO:0000256" key="3">
    <source>
        <dbReference type="ARBA" id="ARBA00022448"/>
    </source>
</evidence>
<evidence type="ECO:0000259" key="11">
    <source>
        <dbReference type="Pfam" id="PF25994"/>
    </source>
</evidence>
<accession>A0ABW9WF40</accession>
<dbReference type="Proteomes" id="UP000466332">
    <property type="component" value="Unassembled WGS sequence"/>
</dbReference>
<dbReference type="InterPro" id="IPR058781">
    <property type="entry name" value="HH_AprE-like"/>
</dbReference>
<keyword evidence="3 9" id="KW-0813">Transport</keyword>
<keyword evidence="14" id="KW-1185">Reference proteome</keyword>
<evidence type="ECO:0000313" key="14">
    <source>
        <dbReference type="Proteomes" id="UP000466332"/>
    </source>
</evidence>
<feature type="coiled-coil region" evidence="10">
    <location>
        <begin position="171"/>
        <end position="212"/>
    </location>
</feature>
<protein>
    <recommendedName>
        <fullName evidence="9">Membrane fusion protein (MFP) family protein</fullName>
    </recommendedName>
</protein>
<feature type="domain" description="AprE-like long alpha-helical hairpin" evidence="11">
    <location>
        <begin position="111"/>
        <end position="298"/>
    </location>
</feature>
<dbReference type="RefSeq" id="WP_161044811.1">
    <property type="nucleotide sequence ID" value="NZ_WWCS01000005.1"/>
</dbReference>